<keyword evidence="8" id="KW-1185">Reference proteome</keyword>
<evidence type="ECO:0000256" key="2">
    <source>
        <dbReference type="ARBA" id="ARBA00023015"/>
    </source>
</evidence>
<name>A0A4R5EPZ1_9RHOB</name>
<dbReference type="Pfam" id="PF00440">
    <property type="entry name" value="TetR_N"/>
    <property type="match status" value="1"/>
</dbReference>
<dbReference type="Gene3D" id="1.10.357.10">
    <property type="entry name" value="Tetracycline Repressor, domain 2"/>
    <property type="match status" value="1"/>
</dbReference>
<feature type="DNA-binding region" description="H-T-H motif" evidence="5">
    <location>
        <begin position="43"/>
        <end position="62"/>
    </location>
</feature>
<sequence length="215" mass="23856">MRDKIIPAARRPIGRTRIEDLRRQELIDAAHRVFLQHGLGGLTTTRICKEAGMSQGILAYYFSGKDEVLFAMVRKNNRVLLAQVVANMRDAKTRWDRLNGIIEGNFPLSHFESATASAWLSICAASRQDPRFARLQQVFYARLASNVISAVVPVLDHGTAEQLSYIIGAQIDGLWLRRASDENMAREKAVALVRWGVSTIIGPEKVAALKAAGTQ</sequence>
<dbReference type="InterPro" id="IPR036271">
    <property type="entry name" value="Tet_transcr_reg_TetR-rel_C_sf"/>
</dbReference>
<keyword evidence="1" id="KW-0678">Repressor</keyword>
<gene>
    <name evidence="7" type="primary">betI</name>
    <name evidence="7" type="ORF">E1B25_13875</name>
</gene>
<dbReference type="PANTHER" id="PTHR30055:SF234">
    <property type="entry name" value="HTH-TYPE TRANSCRIPTIONAL REGULATOR BETI"/>
    <property type="match status" value="1"/>
</dbReference>
<evidence type="ECO:0000256" key="1">
    <source>
        <dbReference type="ARBA" id="ARBA00022491"/>
    </source>
</evidence>
<evidence type="ECO:0000256" key="3">
    <source>
        <dbReference type="ARBA" id="ARBA00023125"/>
    </source>
</evidence>
<evidence type="ECO:0000256" key="4">
    <source>
        <dbReference type="ARBA" id="ARBA00023163"/>
    </source>
</evidence>
<proteinExistence type="predicted"/>
<dbReference type="InterPro" id="IPR009057">
    <property type="entry name" value="Homeodomain-like_sf"/>
</dbReference>
<dbReference type="SUPFAM" id="SSF46689">
    <property type="entry name" value="Homeodomain-like"/>
    <property type="match status" value="1"/>
</dbReference>
<dbReference type="EMBL" id="SMFP01000009">
    <property type="protein sequence ID" value="TDE36603.1"/>
    <property type="molecule type" value="Genomic_DNA"/>
</dbReference>
<dbReference type="PRINTS" id="PR00455">
    <property type="entry name" value="HTHTETR"/>
</dbReference>
<dbReference type="Pfam" id="PF13977">
    <property type="entry name" value="TetR_C_6"/>
    <property type="match status" value="1"/>
</dbReference>
<keyword evidence="2" id="KW-0805">Transcription regulation</keyword>
<dbReference type="InterPro" id="IPR039538">
    <property type="entry name" value="BetI_C"/>
</dbReference>
<protein>
    <submittedName>
        <fullName evidence="7">Transcriptional regulator BetI</fullName>
    </submittedName>
</protein>
<dbReference type="PROSITE" id="PS50977">
    <property type="entry name" value="HTH_TETR_2"/>
    <property type="match status" value="1"/>
</dbReference>
<dbReference type="OrthoDB" id="7618612at2"/>
<feature type="domain" description="HTH tetR-type" evidence="6">
    <location>
        <begin position="20"/>
        <end position="80"/>
    </location>
</feature>
<keyword evidence="4" id="KW-0804">Transcription</keyword>
<dbReference type="PANTHER" id="PTHR30055">
    <property type="entry name" value="HTH-TYPE TRANSCRIPTIONAL REGULATOR RUTR"/>
    <property type="match status" value="1"/>
</dbReference>
<dbReference type="GO" id="GO:0000976">
    <property type="term" value="F:transcription cis-regulatory region binding"/>
    <property type="evidence" value="ECO:0007669"/>
    <property type="project" value="TreeGrafter"/>
</dbReference>
<evidence type="ECO:0000256" key="5">
    <source>
        <dbReference type="PROSITE-ProRule" id="PRU00335"/>
    </source>
</evidence>
<reference evidence="7 8" key="1">
    <citation type="submission" date="2019-03" db="EMBL/GenBank/DDBJ databases">
        <authorList>
            <person name="Zhang S."/>
        </authorList>
    </citation>
    <scope>NUCLEOTIDE SEQUENCE [LARGE SCALE GENOMIC DNA]</scope>
    <source>
        <strain evidence="7 8">S4J41</strain>
    </source>
</reference>
<keyword evidence="3 5" id="KW-0238">DNA-binding</keyword>
<dbReference type="RefSeq" id="WP_132830115.1">
    <property type="nucleotide sequence ID" value="NZ_SMFP01000009.1"/>
</dbReference>
<dbReference type="NCBIfam" id="NF001978">
    <property type="entry name" value="PRK00767.1"/>
    <property type="match status" value="1"/>
</dbReference>
<dbReference type="Proteomes" id="UP000294662">
    <property type="component" value="Unassembled WGS sequence"/>
</dbReference>
<evidence type="ECO:0000313" key="7">
    <source>
        <dbReference type="EMBL" id="TDE36603.1"/>
    </source>
</evidence>
<dbReference type="SUPFAM" id="SSF48498">
    <property type="entry name" value="Tetracyclin repressor-like, C-terminal domain"/>
    <property type="match status" value="1"/>
</dbReference>
<evidence type="ECO:0000259" key="6">
    <source>
        <dbReference type="PROSITE" id="PS50977"/>
    </source>
</evidence>
<dbReference type="AlphaFoldDB" id="A0A4R5EPZ1"/>
<organism evidence="7 8">
    <name type="scientific">Antarcticimicrobium sediminis</name>
    <dbReference type="NCBI Taxonomy" id="2546227"/>
    <lineage>
        <taxon>Bacteria</taxon>
        <taxon>Pseudomonadati</taxon>
        <taxon>Pseudomonadota</taxon>
        <taxon>Alphaproteobacteria</taxon>
        <taxon>Rhodobacterales</taxon>
        <taxon>Paracoccaceae</taxon>
        <taxon>Antarcticimicrobium</taxon>
    </lineage>
</organism>
<dbReference type="GO" id="GO:0003700">
    <property type="term" value="F:DNA-binding transcription factor activity"/>
    <property type="evidence" value="ECO:0007669"/>
    <property type="project" value="TreeGrafter"/>
</dbReference>
<dbReference type="InterPro" id="IPR001647">
    <property type="entry name" value="HTH_TetR"/>
</dbReference>
<dbReference type="InterPro" id="IPR050109">
    <property type="entry name" value="HTH-type_TetR-like_transc_reg"/>
</dbReference>
<evidence type="ECO:0000313" key="8">
    <source>
        <dbReference type="Proteomes" id="UP000294662"/>
    </source>
</evidence>
<comment type="caution">
    <text evidence="7">The sequence shown here is derived from an EMBL/GenBank/DDBJ whole genome shotgun (WGS) entry which is preliminary data.</text>
</comment>
<accession>A0A4R5EPZ1</accession>